<feature type="compositionally biased region" description="Acidic residues" evidence="1">
    <location>
        <begin position="319"/>
        <end position="334"/>
    </location>
</feature>
<dbReference type="Gene3D" id="1.10.3970.10">
    <property type="entry name" value="BSD domain"/>
    <property type="match status" value="1"/>
</dbReference>
<feature type="compositionally biased region" description="Acidic residues" evidence="1">
    <location>
        <begin position="412"/>
        <end position="452"/>
    </location>
</feature>
<feature type="compositionally biased region" description="Basic and acidic residues" evidence="1">
    <location>
        <begin position="364"/>
        <end position="373"/>
    </location>
</feature>
<dbReference type="Pfam" id="PF03909">
    <property type="entry name" value="BSD"/>
    <property type="match status" value="1"/>
</dbReference>
<evidence type="ECO:0000256" key="1">
    <source>
        <dbReference type="SAM" id="MobiDB-lite"/>
    </source>
</evidence>
<feature type="domain" description="BSD" evidence="2">
    <location>
        <begin position="250"/>
        <end position="302"/>
    </location>
</feature>
<proteinExistence type="predicted"/>
<dbReference type="SUPFAM" id="SSF140383">
    <property type="entry name" value="BSD domain-like"/>
    <property type="match status" value="1"/>
</dbReference>
<keyword evidence="4" id="KW-1185">Reference proteome</keyword>
<dbReference type="Proteomes" id="UP001447188">
    <property type="component" value="Unassembled WGS sequence"/>
</dbReference>
<feature type="compositionally biased region" description="Polar residues" evidence="1">
    <location>
        <begin position="374"/>
        <end position="386"/>
    </location>
</feature>
<dbReference type="PROSITE" id="PS50858">
    <property type="entry name" value="BSD"/>
    <property type="match status" value="1"/>
</dbReference>
<dbReference type="InterPro" id="IPR005607">
    <property type="entry name" value="BSD_dom"/>
</dbReference>
<sequence length="473" mass="52349">MEFAYDHIQEEIVAQDTSNDKGKDPEKPKESLNEEFQEAYKAFSASPWGVRVGSFIGTVKKQVCLLIHLYGGGLLTRCGQGESYYETGKKEAAVRAEQASKGFNVVRSEIVNRTRSLSITHGGAPPLPPLSGPLDGQQTGETSKDGAVAGEKSQQEEGLLSKLKKGAAQRISEMEAAEARADEYLLRFGANIGNFLKEAVTIRPPEGSEGGLGGDKKELVSTRLDAQLHLLHGNLELFKTDSNETSFLEWSRDFSANGRTEQIAADLDKYPDLRNTMEKLVPDFVQYTDFWRRYYFLRNELDMEEQKRKELLKGATTLDEEEVGWDEDDEDESDVEKPKPTLEPIVIIPATTTTAPATLATSKEDISKLKSSIDRASQPDSESSYDVVSGVPSKAPSQATSSPTVAKAANESGDEEESSDEEKDDDDDEDEEEEEDEDEDEDKDEDEGDGGDEEKKVKEGKENEEEEEGSDWE</sequence>
<evidence type="ECO:0000259" key="2">
    <source>
        <dbReference type="PROSITE" id="PS50858"/>
    </source>
</evidence>
<gene>
    <name evidence="3" type="ORF">Q9L58_002160</name>
</gene>
<evidence type="ECO:0000313" key="4">
    <source>
        <dbReference type="Proteomes" id="UP001447188"/>
    </source>
</evidence>
<dbReference type="EMBL" id="JBBBZM010000018">
    <property type="protein sequence ID" value="KAL0638736.1"/>
    <property type="molecule type" value="Genomic_DNA"/>
</dbReference>
<dbReference type="PANTHER" id="PTHR16019:SF5">
    <property type="entry name" value="BSD DOMAIN-CONTAINING PROTEIN 1"/>
    <property type="match status" value="1"/>
</dbReference>
<dbReference type="InterPro" id="IPR051494">
    <property type="entry name" value="BSD_domain-containing"/>
</dbReference>
<organism evidence="3 4">
    <name type="scientific">Discina gigas</name>
    <dbReference type="NCBI Taxonomy" id="1032678"/>
    <lineage>
        <taxon>Eukaryota</taxon>
        <taxon>Fungi</taxon>
        <taxon>Dikarya</taxon>
        <taxon>Ascomycota</taxon>
        <taxon>Pezizomycotina</taxon>
        <taxon>Pezizomycetes</taxon>
        <taxon>Pezizales</taxon>
        <taxon>Discinaceae</taxon>
        <taxon>Discina</taxon>
    </lineage>
</organism>
<feature type="region of interest" description="Disordered" evidence="1">
    <location>
        <begin position="116"/>
        <end position="160"/>
    </location>
</feature>
<dbReference type="PANTHER" id="PTHR16019">
    <property type="entry name" value="SYNAPSE-ASSOCIATED PROTEIN"/>
    <property type="match status" value="1"/>
</dbReference>
<name>A0ABR3GS18_9PEZI</name>
<evidence type="ECO:0000313" key="3">
    <source>
        <dbReference type="EMBL" id="KAL0638736.1"/>
    </source>
</evidence>
<feature type="compositionally biased region" description="Acidic residues" evidence="1">
    <location>
        <begin position="462"/>
        <end position="473"/>
    </location>
</feature>
<accession>A0ABR3GS18</accession>
<protein>
    <recommendedName>
        <fullName evidence="2">BSD domain-containing protein</fullName>
    </recommendedName>
</protein>
<dbReference type="InterPro" id="IPR035925">
    <property type="entry name" value="BSD_dom_sf"/>
</dbReference>
<feature type="region of interest" description="Disordered" evidence="1">
    <location>
        <begin position="319"/>
        <end position="350"/>
    </location>
</feature>
<feature type="region of interest" description="Disordered" evidence="1">
    <location>
        <begin position="364"/>
        <end position="473"/>
    </location>
</feature>
<feature type="compositionally biased region" description="Polar residues" evidence="1">
    <location>
        <begin position="395"/>
        <end position="404"/>
    </location>
</feature>
<reference evidence="3 4" key="1">
    <citation type="submission" date="2024-02" db="EMBL/GenBank/DDBJ databases">
        <title>Discinaceae phylogenomics.</title>
        <authorList>
            <person name="Dirks A.C."/>
            <person name="James T.Y."/>
        </authorList>
    </citation>
    <scope>NUCLEOTIDE SEQUENCE [LARGE SCALE GENOMIC DNA]</scope>
    <source>
        <strain evidence="3 4">ACD0624</strain>
    </source>
</reference>
<comment type="caution">
    <text evidence="3">The sequence shown here is derived from an EMBL/GenBank/DDBJ whole genome shotgun (WGS) entry which is preliminary data.</text>
</comment>
<dbReference type="SMART" id="SM00751">
    <property type="entry name" value="BSD"/>
    <property type="match status" value="1"/>
</dbReference>